<reference evidence="5" key="1">
    <citation type="submission" date="2020-05" db="EMBL/GenBank/DDBJ databases">
        <authorList>
            <person name="Chiriac C."/>
            <person name="Salcher M."/>
            <person name="Ghai R."/>
            <person name="Kavagutti S V."/>
        </authorList>
    </citation>
    <scope>NUCLEOTIDE SEQUENCE</scope>
</reference>
<comment type="similarity">
    <text evidence="2">Belongs to the SAM hydrolase / SAM-dependent halogenase family.</text>
</comment>
<gene>
    <name evidence="5" type="ORF">UFOPK2399_00075</name>
</gene>
<organism evidence="5">
    <name type="scientific">freshwater metagenome</name>
    <dbReference type="NCBI Taxonomy" id="449393"/>
    <lineage>
        <taxon>unclassified sequences</taxon>
        <taxon>metagenomes</taxon>
        <taxon>ecological metagenomes</taxon>
    </lineage>
</organism>
<sequence length="267" mass="27523">MFDTITLLTDFGLEDDFVGVCKGVIARIAPQTRVIDLTHGIAPQAVLQGSLVLARTLPYIPAGVHVAVVDPGVGSTRRAIAVSTLDNRVLVGPDNGLLIKAAELAGVSGAVELTNERYHLAPVSRTFHARDIFSPVAAHLAGGVPLFELGDAVPPESLVRCDPPTPTHHNGTLHATVLDVDRFGNLGLNISRADLAAAGIADDHATLRAGAISDRVPIGTTFADVAAGELILLEDSYGAIAVAVNGGSAREHTGCGPGTTVHLSPIS</sequence>
<dbReference type="InterPro" id="IPR002747">
    <property type="entry name" value="SAM_OH_AdoTrfase"/>
</dbReference>
<dbReference type="Pfam" id="PF20257">
    <property type="entry name" value="SAM_HAT_C"/>
    <property type="match status" value="1"/>
</dbReference>
<feature type="domain" description="S-adenosyl-l-methionine hydroxide adenosyltransferase N-terminal" evidence="3">
    <location>
        <begin position="5"/>
        <end position="150"/>
    </location>
</feature>
<dbReference type="SUPFAM" id="SSF101852">
    <property type="entry name" value="Bacterial fluorinating enzyme, C-terminal domain"/>
    <property type="match status" value="1"/>
</dbReference>
<proteinExistence type="inferred from homology"/>
<evidence type="ECO:0000259" key="4">
    <source>
        <dbReference type="Pfam" id="PF20257"/>
    </source>
</evidence>
<keyword evidence="1" id="KW-0949">S-adenosyl-L-methionine</keyword>
<name>A0A6J6N8U4_9ZZZZ</name>
<evidence type="ECO:0000256" key="2">
    <source>
        <dbReference type="ARBA" id="ARBA00024035"/>
    </source>
</evidence>
<dbReference type="PANTHER" id="PTHR35092">
    <property type="entry name" value="CHLORINASE MJ1651"/>
    <property type="match status" value="1"/>
</dbReference>
<dbReference type="InterPro" id="IPR046470">
    <property type="entry name" value="SAM_HAT_C"/>
</dbReference>
<evidence type="ECO:0000259" key="3">
    <source>
        <dbReference type="Pfam" id="PF01887"/>
    </source>
</evidence>
<dbReference type="InterPro" id="IPR023228">
    <property type="entry name" value="SAM_OH_AdoTrfase_N_sf"/>
</dbReference>
<dbReference type="Gene3D" id="3.40.50.10790">
    <property type="entry name" value="S-adenosyl-l-methionine hydroxide adenosyltransferase, N-terminal"/>
    <property type="match status" value="1"/>
</dbReference>
<dbReference type="AlphaFoldDB" id="A0A6J6N8U4"/>
<protein>
    <submittedName>
        <fullName evidence="5">Unannotated protein</fullName>
    </submittedName>
</protein>
<dbReference type="Gene3D" id="2.40.30.90">
    <property type="entry name" value="Bacterial fluorinating enzyme like"/>
    <property type="match status" value="1"/>
</dbReference>
<accession>A0A6J6N8U4</accession>
<dbReference type="InterPro" id="IPR023227">
    <property type="entry name" value="SAM_OH_AdoTrfase_C_sf"/>
</dbReference>
<evidence type="ECO:0000256" key="1">
    <source>
        <dbReference type="ARBA" id="ARBA00022691"/>
    </source>
</evidence>
<evidence type="ECO:0000313" key="5">
    <source>
        <dbReference type="EMBL" id="CAB4682980.1"/>
    </source>
</evidence>
<dbReference type="PIRSF" id="PIRSF006779">
    <property type="entry name" value="UCP006779"/>
    <property type="match status" value="1"/>
</dbReference>
<feature type="domain" description="S-adenosyl-l-methionine hydroxide adenosyltransferase C-terminal" evidence="4">
    <location>
        <begin position="176"/>
        <end position="261"/>
    </location>
</feature>
<dbReference type="Pfam" id="PF01887">
    <property type="entry name" value="SAM_HAT_N"/>
    <property type="match status" value="1"/>
</dbReference>
<dbReference type="SUPFAM" id="SSF102522">
    <property type="entry name" value="Bacterial fluorinating enzyme, N-terminal domain"/>
    <property type="match status" value="1"/>
</dbReference>
<dbReference type="EMBL" id="CAEZXP010000001">
    <property type="protein sequence ID" value="CAB4682980.1"/>
    <property type="molecule type" value="Genomic_DNA"/>
</dbReference>
<dbReference type="PANTHER" id="PTHR35092:SF1">
    <property type="entry name" value="CHLORINASE MJ1651"/>
    <property type="match status" value="1"/>
</dbReference>
<dbReference type="InterPro" id="IPR046469">
    <property type="entry name" value="SAM_HAT_N"/>
</dbReference>